<feature type="compositionally biased region" description="Pro residues" evidence="1">
    <location>
        <begin position="670"/>
        <end position="680"/>
    </location>
</feature>
<feature type="compositionally biased region" description="Basic residues" evidence="1">
    <location>
        <begin position="34"/>
        <end position="44"/>
    </location>
</feature>
<accession>A0A179H5P6</accession>
<proteinExistence type="predicted"/>
<feature type="region of interest" description="Disordered" evidence="1">
    <location>
        <begin position="108"/>
        <end position="160"/>
    </location>
</feature>
<feature type="region of interest" description="Disordered" evidence="1">
    <location>
        <begin position="25"/>
        <end position="59"/>
    </location>
</feature>
<feature type="compositionally biased region" description="Pro residues" evidence="1">
    <location>
        <begin position="327"/>
        <end position="338"/>
    </location>
</feature>
<feature type="region of interest" description="Disordered" evidence="1">
    <location>
        <begin position="397"/>
        <end position="452"/>
    </location>
</feature>
<feature type="region of interest" description="Disordered" evidence="1">
    <location>
        <begin position="650"/>
        <end position="682"/>
    </location>
</feature>
<dbReference type="Proteomes" id="UP000078340">
    <property type="component" value="Unassembled WGS sequence"/>
</dbReference>
<comment type="caution">
    <text evidence="2">The sequence shown here is derived from an EMBL/GenBank/DDBJ whole genome shotgun (WGS) entry which is preliminary data.</text>
</comment>
<feature type="compositionally biased region" description="Low complexity" evidence="1">
    <location>
        <begin position="119"/>
        <end position="131"/>
    </location>
</feature>
<reference evidence="2 3" key="1">
    <citation type="submission" date="2016-02" db="EMBL/GenBank/DDBJ databases">
        <title>Biosynthesis of antibiotic leucinostatins and their inhibition on Phytophthora in bio-control Purpureocillium lilacinum.</title>
        <authorList>
            <person name="Wang G."/>
            <person name="Liu Z."/>
            <person name="Lin R."/>
            <person name="Li E."/>
            <person name="Mao Z."/>
            <person name="Ling J."/>
            <person name="Yin W."/>
            <person name="Xie B."/>
        </authorList>
    </citation>
    <scope>NUCLEOTIDE SEQUENCE [LARGE SCALE GENOMIC DNA]</scope>
    <source>
        <strain evidence="2">PLFJ-1</strain>
    </source>
</reference>
<evidence type="ECO:0000256" key="1">
    <source>
        <dbReference type="SAM" id="MobiDB-lite"/>
    </source>
</evidence>
<dbReference type="EMBL" id="LSBI01000007">
    <property type="protein sequence ID" value="OAQ85506.1"/>
    <property type="molecule type" value="Genomic_DNA"/>
</dbReference>
<dbReference type="AlphaFoldDB" id="A0A179H5P6"/>
<sequence>MAGKIGEVRQSRVLAVRRPSDAGVIWGGSGGGGRARRRRRRRRQGAGMHQPWKGGSTATAGQKRAWLAWLAWPLGWMPWAPDTHSRRFRLSHLSTSGRVNLQTAQRIADPPRQAPRGSAAGQPAPGLEAAAGGAGSRQARRCWHGSQGRTSSRERREEGRSTGAILYKHVQDSRAYSLAAFPLDRNCQPWYGVQYNTVPQVVPTQARKAGTELVGTWRTHLFYLCPVPTLPAHHRACQRPTAYSVPDVDVFIRESIRRGFSPPVASQSKMRRTDRLDLASGWLPTKILHPYESTPFCAPAAQRSAARPAVFFAALNPLRRVHRPLSCPHPQPHRPSPIRPAILPPERAGRDEEKRASALLFSVLHRQECAVPQHRAAQVQANRHFVQRSLARLPPRCRFNPPQWRRLGTGRSPPSAAHDLPPPTRPRPLTDGAQPSLQLQAPSHRPSRYPRLPSFGHQANWKRFFSNCWRSLSWPPHAQPRAHTTAHTTAIALTPRQLHTQTLFPPLVLPALALPGPPTSPVRLRRRPPGAPRRRRRPCIGNASLSKRPLPPQLALRLVRPSTTAPLHWTRPASLALGRRSYWLALALALAPGLACTALCSDSSTRYLLQTRLCSYLPTTLARDRFASSHPHPIIAHLVSPSASCASASSSSSPSSSSSSSSKQTLSTPPSTPTPPPCRPHPLALLHRTRGLASSLAPGI</sequence>
<feature type="compositionally biased region" description="Low complexity" evidence="1">
    <location>
        <begin position="650"/>
        <end position="669"/>
    </location>
</feature>
<evidence type="ECO:0000313" key="3">
    <source>
        <dbReference type="Proteomes" id="UP000078340"/>
    </source>
</evidence>
<feature type="compositionally biased region" description="Basic and acidic residues" evidence="1">
    <location>
        <begin position="151"/>
        <end position="160"/>
    </location>
</feature>
<name>A0A179H5P6_PURLI</name>
<gene>
    <name evidence="2" type="ORF">VFPFJ_07895</name>
</gene>
<feature type="region of interest" description="Disordered" evidence="1">
    <location>
        <begin position="326"/>
        <end position="353"/>
    </location>
</feature>
<evidence type="ECO:0000313" key="2">
    <source>
        <dbReference type="EMBL" id="OAQ85506.1"/>
    </source>
</evidence>
<feature type="compositionally biased region" description="Basic residues" evidence="1">
    <location>
        <begin position="523"/>
        <end position="538"/>
    </location>
</feature>
<feature type="region of interest" description="Disordered" evidence="1">
    <location>
        <begin position="517"/>
        <end position="548"/>
    </location>
</feature>
<protein>
    <submittedName>
        <fullName evidence="2">Uncharacterized protein</fullName>
    </submittedName>
</protein>
<organism evidence="2 3">
    <name type="scientific">Purpureocillium lilacinum</name>
    <name type="common">Paecilomyces lilacinus</name>
    <dbReference type="NCBI Taxonomy" id="33203"/>
    <lineage>
        <taxon>Eukaryota</taxon>
        <taxon>Fungi</taxon>
        <taxon>Dikarya</taxon>
        <taxon>Ascomycota</taxon>
        <taxon>Pezizomycotina</taxon>
        <taxon>Sordariomycetes</taxon>
        <taxon>Hypocreomycetidae</taxon>
        <taxon>Hypocreales</taxon>
        <taxon>Ophiocordycipitaceae</taxon>
        <taxon>Purpureocillium</taxon>
    </lineage>
</organism>